<keyword evidence="3 6" id="KW-0255">Endonuclease</keyword>
<dbReference type="Proteomes" id="UP000034163">
    <property type="component" value="Unassembled WGS sequence"/>
</dbReference>
<dbReference type="HAMAP" id="MF_00227">
    <property type="entry name" value="RNase_P"/>
    <property type="match status" value="1"/>
</dbReference>
<dbReference type="NCBIfam" id="TIGR00188">
    <property type="entry name" value="rnpA"/>
    <property type="match status" value="1"/>
</dbReference>
<dbReference type="GO" id="GO:0001682">
    <property type="term" value="P:tRNA 5'-leader removal"/>
    <property type="evidence" value="ECO:0007669"/>
    <property type="project" value="UniProtKB-UniRule"/>
</dbReference>
<keyword evidence="4 6" id="KW-0378">Hydrolase</keyword>
<keyword evidence="1 6" id="KW-0819">tRNA processing</keyword>
<gene>
    <name evidence="6" type="primary">rnpA</name>
    <name evidence="8" type="ORF">UU72_C0006G0008</name>
</gene>
<accession>A0A0G0WWQ7</accession>
<keyword evidence="2 6" id="KW-0540">Nuclease</keyword>
<comment type="similarity">
    <text evidence="6">Belongs to the RnpA family.</text>
</comment>
<proteinExistence type="inferred from homology"/>
<evidence type="ECO:0000313" key="9">
    <source>
        <dbReference type="Proteomes" id="UP000034163"/>
    </source>
</evidence>
<comment type="subunit">
    <text evidence="6">Consists of a catalytic RNA component (M1 or rnpB) and a protein subunit.</text>
</comment>
<protein>
    <recommendedName>
        <fullName evidence="6 7">Ribonuclease P protein component</fullName>
        <shortName evidence="6">RNase P protein</shortName>
        <shortName evidence="6">RNaseP protein</shortName>
        <ecNumber evidence="6 7">3.1.26.5</ecNumber>
    </recommendedName>
    <alternativeName>
        <fullName evidence="6">Protein C5</fullName>
    </alternativeName>
</protein>
<dbReference type="GO" id="GO:0004526">
    <property type="term" value="F:ribonuclease P activity"/>
    <property type="evidence" value="ECO:0007669"/>
    <property type="project" value="UniProtKB-UniRule"/>
</dbReference>
<dbReference type="InterPro" id="IPR000100">
    <property type="entry name" value="RNase_P"/>
</dbReference>
<evidence type="ECO:0000256" key="7">
    <source>
        <dbReference type="NCBIfam" id="TIGR00188"/>
    </source>
</evidence>
<name>A0A0G0WWQ7_UNCKA</name>
<dbReference type="GO" id="GO:0042781">
    <property type="term" value="F:3'-tRNA processing endoribonuclease activity"/>
    <property type="evidence" value="ECO:0007669"/>
    <property type="project" value="TreeGrafter"/>
</dbReference>
<dbReference type="AlphaFoldDB" id="A0A0G0WWQ7"/>
<dbReference type="Gene3D" id="3.30.230.10">
    <property type="match status" value="1"/>
</dbReference>
<dbReference type="InterPro" id="IPR020568">
    <property type="entry name" value="Ribosomal_Su5_D2-typ_SF"/>
</dbReference>
<comment type="caution">
    <text evidence="8">The sequence shown here is derived from an EMBL/GenBank/DDBJ whole genome shotgun (WGS) entry which is preliminary data.</text>
</comment>
<evidence type="ECO:0000313" key="8">
    <source>
        <dbReference type="EMBL" id="KKS17159.1"/>
    </source>
</evidence>
<reference evidence="8 9" key="1">
    <citation type="journal article" date="2015" name="Nature">
        <title>rRNA introns, odd ribosomes, and small enigmatic genomes across a large radiation of phyla.</title>
        <authorList>
            <person name="Brown C.T."/>
            <person name="Hug L.A."/>
            <person name="Thomas B.C."/>
            <person name="Sharon I."/>
            <person name="Castelle C.J."/>
            <person name="Singh A."/>
            <person name="Wilkins M.J."/>
            <person name="Williams K.H."/>
            <person name="Banfield J.F."/>
        </authorList>
    </citation>
    <scope>NUCLEOTIDE SEQUENCE [LARGE SCALE GENOMIC DNA]</scope>
</reference>
<comment type="catalytic activity">
    <reaction evidence="6">
        <text>Endonucleolytic cleavage of RNA, removing 5'-extranucleotides from tRNA precursor.</text>
        <dbReference type="EC" id="3.1.26.5"/>
    </reaction>
</comment>
<evidence type="ECO:0000256" key="1">
    <source>
        <dbReference type="ARBA" id="ARBA00022694"/>
    </source>
</evidence>
<dbReference type="SUPFAM" id="SSF54211">
    <property type="entry name" value="Ribosomal protein S5 domain 2-like"/>
    <property type="match status" value="1"/>
</dbReference>
<dbReference type="GO" id="GO:0030677">
    <property type="term" value="C:ribonuclease P complex"/>
    <property type="evidence" value="ECO:0007669"/>
    <property type="project" value="TreeGrafter"/>
</dbReference>
<dbReference type="EC" id="3.1.26.5" evidence="6 7"/>
<keyword evidence="5 6" id="KW-0694">RNA-binding</keyword>
<organism evidence="8 9">
    <name type="scientific">candidate division WWE3 bacterium GW2011_GWB1_41_6</name>
    <dbReference type="NCBI Taxonomy" id="1619112"/>
    <lineage>
        <taxon>Bacteria</taxon>
        <taxon>Katanobacteria</taxon>
    </lineage>
</organism>
<dbReference type="PANTHER" id="PTHR33992:SF1">
    <property type="entry name" value="RIBONUCLEASE P PROTEIN COMPONENT"/>
    <property type="match status" value="1"/>
</dbReference>
<evidence type="ECO:0000256" key="5">
    <source>
        <dbReference type="ARBA" id="ARBA00022884"/>
    </source>
</evidence>
<evidence type="ECO:0000256" key="4">
    <source>
        <dbReference type="ARBA" id="ARBA00022801"/>
    </source>
</evidence>
<evidence type="ECO:0000256" key="6">
    <source>
        <dbReference type="HAMAP-Rule" id="MF_00227"/>
    </source>
</evidence>
<dbReference type="GO" id="GO:0000049">
    <property type="term" value="F:tRNA binding"/>
    <property type="evidence" value="ECO:0007669"/>
    <property type="project" value="UniProtKB-UniRule"/>
</dbReference>
<dbReference type="EMBL" id="LCBS01000006">
    <property type="protein sequence ID" value="KKS17159.1"/>
    <property type="molecule type" value="Genomic_DNA"/>
</dbReference>
<evidence type="ECO:0000256" key="3">
    <source>
        <dbReference type="ARBA" id="ARBA00022759"/>
    </source>
</evidence>
<dbReference type="PANTHER" id="PTHR33992">
    <property type="entry name" value="RIBONUCLEASE P PROTEIN COMPONENT"/>
    <property type="match status" value="1"/>
</dbReference>
<dbReference type="InterPro" id="IPR014721">
    <property type="entry name" value="Ribsml_uS5_D2-typ_fold_subgr"/>
</dbReference>
<dbReference type="Pfam" id="PF00825">
    <property type="entry name" value="Ribonuclease_P"/>
    <property type="match status" value="1"/>
</dbReference>
<evidence type="ECO:0000256" key="2">
    <source>
        <dbReference type="ARBA" id="ARBA00022722"/>
    </source>
</evidence>
<sequence>MLKKYNRLLTKYEFGRTKKYGENRSGKFFHVYIYKPTQYQGPSRVGIVVSNKFSKSAVKRNRLKRVFREVVRNNFDKIESGQWVVIYPKFSAVNKKYEEISADFAKTLQEVPLTR</sequence>
<comment type="function">
    <text evidence="6">RNaseP catalyzes the removal of the 5'-leader sequence from pre-tRNA to produce the mature 5'-terminus. It can also cleave other RNA substrates such as 4.5S RNA. The protein component plays an auxiliary but essential role in vivo by binding to the 5'-leader sequence and broadening the substrate specificity of the ribozyme.</text>
</comment>